<name>A0AAE4YCF2_9RHOB</name>
<dbReference type="InterPro" id="IPR036390">
    <property type="entry name" value="WH_DNA-bd_sf"/>
</dbReference>
<dbReference type="SUPFAM" id="SSF53850">
    <property type="entry name" value="Periplasmic binding protein-like II"/>
    <property type="match status" value="1"/>
</dbReference>
<dbReference type="PRINTS" id="PR00039">
    <property type="entry name" value="HTHLYSR"/>
</dbReference>
<protein>
    <submittedName>
        <fullName evidence="6">LysR family transcriptional regulator</fullName>
    </submittedName>
</protein>
<organism evidence="6 7">
    <name type="scientific">Stagnihabitans tardus</name>
    <dbReference type="NCBI Taxonomy" id="2699202"/>
    <lineage>
        <taxon>Bacteria</taxon>
        <taxon>Pseudomonadati</taxon>
        <taxon>Pseudomonadota</taxon>
        <taxon>Alphaproteobacteria</taxon>
        <taxon>Rhodobacterales</taxon>
        <taxon>Paracoccaceae</taxon>
        <taxon>Stagnihabitans</taxon>
    </lineage>
</organism>
<dbReference type="Pfam" id="PF03466">
    <property type="entry name" value="LysR_substrate"/>
    <property type="match status" value="1"/>
</dbReference>
<dbReference type="Gene3D" id="1.10.10.10">
    <property type="entry name" value="Winged helix-like DNA-binding domain superfamily/Winged helix DNA-binding domain"/>
    <property type="match status" value="1"/>
</dbReference>
<dbReference type="PROSITE" id="PS50931">
    <property type="entry name" value="HTH_LYSR"/>
    <property type="match status" value="1"/>
</dbReference>
<dbReference type="GO" id="GO:0006351">
    <property type="term" value="P:DNA-templated transcription"/>
    <property type="evidence" value="ECO:0007669"/>
    <property type="project" value="TreeGrafter"/>
</dbReference>
<evidence type="ECO:0000256" key="3">
    <source>
        <dbReference type="ARBA" id="ARBA00023125"/>
    </source>
</evidence>
<evidence type="ECO:0000313" key="7">
    <source>
        <dbReference type="Proteomes" id="UP001193501"/>
    </source>
</evidence>
<comment type="caution">
    <text evidence="6">The sequence shown here is derived from an EMBL/GenBank/DDBJ whole genome shotgun (WGS) entry which is preliminary data.</text>
</comment>
<dbReference type="Pfam" id="PF00126">
    <property type="entry name" value="HTH_1"/>
    <property type="match status" value="1"/>
</dbReference>
<dbReference type="PANTHER" id="PTHR30537">
    <property type="entry name" value="HTH-TYPE TRANSCRIPTIONAL REGULATOR"/>
    <property type="match status" value="1"/>
</dbReference>
<feature type="domain" description="HTH lysR-type" evidence="5">
    <location>
        <begin position="3"/>
        <end position="60"/>
    </location>
</feature>
<dbReference type="AlphaFoldDB" id="A0AAE4YCF2"/>
<comment type="similarity">
    <text evidence="1">Belongs to the LysR transcriptional regulatory family.</text>
</comment>
<evidence type="ECO:0000313" key="6">
    <source>
        <dbReference type="EMBL" id="NBZ87385.1"/>
    </source>
</evidence>
<accession>A0AAE4YCF2</accession>
<dbReference type="InterPro" id="IPR036388">
    <property type="entry name" value="WH-like_DNA-bd_sf"/>
</dbReference>
<dbReference type="SUPFAM" id="SSF46785">
    <property type="entry name" value="Winged helix' DNA-binding domain"/>
    <property type="match status" value="1"/>
</dbReference>
<evidence type="ECO:0000256" key="2">
    <source>
        <dbReference type="ARBA" id="ARBA00023015"/>
    </source>
</evidence>
<keyword evidence="4" id="KW-0804">Transcription</keyword>
<keyword evidence="7" id="KW-1185">Reference proteome</keyword>
<dbReference type="InterPro" id="IPR000847">
    <property type="entry name" value="LysR_HTH_N"/>
</dbReference>
<keyword evidence="2" id="KW-0805">Transcription regulation</keyword>
<dbReference type="RefSeq" id="WP_168774188.1">
    <property type="nucleotide sequence ID" value="NZ_JAABNR010000005.1"/>
</dbReference>
<dbReference type="Proteomes" id="UP001193501">
    <property type="component" value="Unassembled WGS sequence"/>
</dbReference>
<sequence length="298" mass="32858">MTPDWTLLRSFLTVAEAGSLSAAARVLHLTQPTLGRHIAELEAQLGTQLFTRSPQGLTPTETALALLPPARQMREAAARLSLAAAGRQESLQGTVRLTASRVVSHHILPPMLARLRQQEPGIEIELVPSDTPENLLFREADIALRMFRPTQEDVVTRHLADLPMGLYAAKTYLDRRGRPQSPEDMAAHDLIGMDRSDLVQRMLDFLKIPLKRGDFPVRCDDQLVYLNLMRAGLGIGGALRLIGDADPLLEPIAFLNLPALPVWLTAPEALRQTPRIRRTLDHLAAEFLTLLDPGAPKG</sequence>
<evidence type="ECO:0000256" key="4">
    <source>
        <dbReference type="ARBA" id="ARBA00023163"/>
    </source>
</evidence>
<gene>
    <name evidence="6" type="ORF">GV832_07310</name>
</gene>
<keyword evidence="3" id="KW-0238">DNA-binding</keyword>
<evidence type="ECO:0000259" key="5">
    <source>
        <dbReference type="PROSITE" id="PS50931"/>
    </source>
</evidence>
<dbReference type="GO" id="GO:0003700">
    <property type="term" value="F:DNA-binding transcription factor activity"/>
    <property type="evidence" value="ECO:0007669"/>
    <property type="project" value="InterPro"/>
</dbReference>
<dbReference type="EMBL" id="JAABNR010000005">
    <property type="protein sequence ID" value="NBZ87385.1"/>
    <property type="molecule type" value="Genomic_DNA"/>
</dbReference>
<dbReference type="Gene3D" id="3.40.190.290">
    <property type="match status" value="1"/>
</dbReference>
<evidence type="ECO:0000256" key="1">
    <source>
        <dbReference type="ARBA" id="ARBA00009437"/>
    </source>
</evidence>
<dbReference type="InterPro" id="IPR005119">
    <property type="entry name" value="LysR_subst-bd"/>
</dbReference>
<dbReference type="PANTHER" id="PTHR30537:SF3">
    <property type="entry name" value="TRANSCRIPTIONAL REGULATORY PROTEIN"/>
    <property type="match status" value="1"/>
</dbReference>
<dbReference type="InterPro" id="IPR058163">
    <property type="entry name" value="LysR-type_TF_proteobact-type"/>
</dbReference>
<reference evidence="6" key="1">
    <citation type="submission" date="2020-01" db="EMBL/GenBank/DDBJ databases">
        <authorList>
            <person name="Chen W.-M."/>
        </authorList>
    </citation>
    <scope>NUCLEOTIDE SEQUENCE</scope>
    <source>
        <strain evidence="6">CYK-10</strain>
    </source>
</reference>
<proteinExistence type="inferred from homology"/>
<dbReference type="GO" id="GO:0043565">
    <property type="term" value="F:sequence-specific DNA binding"/>
    <property type="evidence" value="ECO:0007669"/>
    <property type="project" value="TreeGrafter"/>
</dbReference>